<dbReference type="Pfam" id="PF03795">
    <property type="entry name" value="YCII"/>
    <property type="match status" value="1"/>
</dbReference>
<keyword evidence="4" id="KW-1185">Reference proteome</keyword>
<dbReference type="InterPro" id="IPR005545">
    <property type="entry name" value="YCII"/>
</dbReference>
<proteinExistence type="inferred from homology"/>
<protein>
    <recommendedName>
        <fullName evidence="2">YCII-related domain-containing protein</fullName>
    </recommendedName>
</protein>
<comment type="similarity">
    <text evidence="1">Belongs to the YciI family.</text>
</comment>
<evidence type="ECO:0000313" key="4">
    <source>
        <dbReference type="Proteomes" id="UP001500506"/>
    </source>
</evidence>
<reference evidence="4" key="1">
    <citation type="journal article" date="2019" name="Int. J. Syst. Evol. Microbiol.">
        <title>The Global Catalogue of Microorganisms (GCM) 10K type strain sequencing project: providing services to taxonomists for standard genome sequencing and annotation.</title>
        <authorList>
            <consortium name="The Broad Institute Genomics Platform"/>
            <consortium name="The Broad Institute Genome Sequencing Center for Infectious Disease"/>
            <person name="Wu L."/>
            <person name="Ma J."/>
        </authorList>
    </citation>
    <scope>NUCLEOTIDE SEQUENCE [LARGE SCALE GENOMIC DNA]</scope>
    <source>
        <strain evidence="4">JCM 14319</strain>
    </source>
</reference>
<feature type="domain" description="YCII-related" evidence="2">
    <location>
        <begin position="70"/>
        <end position="145"/>
    </location>
</feature>
<evidence type="ECO:0000259" key="2">
    <source>
        <dbReference type="Pfam" id="PF03795"/>
    </source>
</evidence>
<dbReference type="InterPro" id="IPR011008">
    <property type="entry name" value="Dimeric_a/b-barrel"/>
</dbReference>
<sequence>MRTAAVLFTRDLRVPDAGAPWPTARRGRASSARVQHTPAIDKETMMTDALPNWGDTYLYTLRPTRVAMLTDGPTDRENAAAAAHWVRLESEHAAGQVVFAGRTLVNDERNFAAIVFKAGSLEEARAFAEADPAVVAGVFRPEVYRFEAMLG</sequence>
<name>A0ABP4WWH9_9MICO</name>
<gene>
    <name evidence="3" type="ORF">GCM10009747_25750</name>
</gene>
<dbReference type="SUPFAM" id="SSF54909">
    <property type="entry name" value="Dimeric alpha+beta barrel"/>
    <property type="match status" value="1"/>
</dbReference>
<dbReference type="EMBL" id="BAAANH010000005">
    <property type="protein sequence ID" value="GAA1764718.1"/>
    <property type="molecule type" value="Genomic_DNA"/>
</dbReference>
<evidence type="ECO:0000256" key="1">
    <source>
        <dbReference type="ARBA" id="ARBA00007689"/>
    </source>
</evidence>
<dbReference type="Proteomes" id="UP001500506">
    <property type="component" value="Unassembled WGS sequence"/>
</dbReference>
<accession>A0ABP4WWH9</accession>
<evidence type="ECO:0000313" key="3">
    <source>
        <dbReference type="EMBL" id="GAA1764718.1"/>
    </source>
</evidence>
<organism evidence="3 4">
    <name type="scientific">Agromyces humatus</name>
    <dbReference type="NCBI Taxonomy" id="279573"/>
    <lineage>
        <taxon>Bacteria</taxon>
        <taxon>Bacillati</taxon>
        <taxon>Actinomycetota</taxon>
        <taxon>Actinomycetes</taxon>
        <taxon>Micrococcales</taxon>
        <taxon>Microbacteriaceae</taxon>
        <taxon>Agromyces</taxon>
    </lineage>
</organism>
<dbReference type="Gene3D" id="3.30.70.1060">
    <property type="entry name" value="Dimeric alpha+beta barrel"/>
    <property type="match status" value="1"/>
</dbReference>
<comment type="caution">
    <text evidence="3">The sequence shown here is derived from an EMBL/GenBank/DDBJ whole genome shotgun (WGS) entry which is preliminary data.</text>
</comment>